<name>A0A7C1G3W0_THERO</name>
<comment type="subcellular location">
    <subcellularLocation>
        <location evidence="1">Cell membrane</location>
        <topology evidence="1">Multi-pass membrane protein</topology>
    </subcellularLocation>
</comment>
<evidence type="ECO:0000313" key="7">
    <source>
        <dbReference type="EMBL" id="HEF64947.1"/>
    </source>
</evidence>
<dbReference type="PANTHER" id="PTHR43044">
    <property type="match status" value="1"/>
</dbReference>
<reference evidence="7" key="1">
    <citation type="journal article" date="2020" name="mSystems">
        <title>Genome- and Community-Level Interaction Insights into Carbon Utilization and Element Cycling Functions of Hydrothermarchaeota in Hydrothermal Sediment.</title>
        <authorList>
            <person name="Zhou Z."/>
            <person name="Liu Y."/>
            <person name="Xu W."/>
            <person name="Pan J."/>
            <person name="Luo Z.H."/>
            <person name="Li M."/>
        </authorList>
    </citation>
    <scope>NUCLEOTIDE SEQUENCE [LARGE SCALE GENOMIC DNA]</scope>
    <source>
        <strain evidence="7">SpSt-222</strain>
    </source>
</reference>
<proteinExistence type="inferred from homology"/>
<evidence type="ECO:0000256" key="6">
    <source>
        <dbReference type="ARBA" id="ARBA00023136"/>
    </source>
</evidence>
<keyword evidence="5" id="KW-1133">Transmembrane helix</keyword>
<evidence type="ECO:0000256" key="3">
    <source>
        <dbReference type="ARBA" id="ARBA00022475"/>
    </source>
</evidence>
<evidence type="ECO:0000256" key="1">
    <source>
        <dbReference type="ARBA" id="ARBA00004651"/>
    </source>
</evidence>
<sequence>MQERHRLGEEEITRELLRPLVTTTPMMWVGFIGLGAVLAIFVFAVSWMFYWGLGVTGLQRPNMWGFMIVNFVFWIGISHAGVMISAILRLTQAEWRRPVTRAAEVMTIFSLMTAMLHPVIHTGRPWRTLYWVFPYDFWRNLWPDVRGPLVWDPSAILTYLTGSTLFLYTTMIPDMALARDRTTGWRKVLYTILALGWRGNERQWKMQTIAGFLLSGLILPVFVSVHSIVSWDFAVSLVPTWHATVFAPYFVIGAIHSGVSAVVTLMALMRWLFRFDHYIRLEHFDAIGRLLIAVGTGWLWFFLLDIFFAIYPQEARELEIMQFRLFQWPFNVLTALIFIFGYFIPVPIWIFQRFRRNVKIMFWTSILVNVGMWAERYWLIKPGLMRKYEWTFDWNWYRPSIVEISIVLGSFALVGFLLLVFSKIFPPISVWEEKEGQHFAQQLQVGKRVVNAIVREF</sequence>
<keyword evidence="4" id="KW-0812">Transmembrane</keyword>
<evidence type="ECO:0000256" key="2">
    <source>
        <dbReference type="ARBA" id="ARBA00008929"/>
    </source>
</evidence>
<dbReference type="GO" id="GO:0005886">
    <property type="term" value="C:plasma membrane"/>
    <property type="evidence" value="ECO:0007669"/>
    <property type="project" value="UniProtKB-SubCell"/>
</dbReference>
<gene>
    <name evidence="7" type="ORF">ENP47_05045</name>
</gene>
<dbReference type="Pfam" id="PF03916">
    <property type="entry name" value="NrfD"/>
    <property type="match status" value="1"/>
</dbReference>
<keyword evidence="3" id="KW-1003">Cell membrane</keyword>
<dbReference type="InterPro" id="IPR005614">
    <property type="entry name" value="NrfD-like"/>
</dbReference>
<dbReference type="PANTHER" id="PTHR43044:SF2">
    <property type="entry name" value="POLYSULPHIDE REDUCTASE NRFD"/>
    <property type="match status" value="1"/>
</dbReference>
<evidence type="ECO:0000256" key="5">
    <source>
        <dbReference type="ARBA" id="ARBA00022989"/>
    </source>
</evidence>
<keyword evidence="6" id="KW-0472">Membrane</keyword>
<accession>A0A7C1G3W0</accession>
<evidence type="ECO:0000256" key="4">
    <source>
        <dbReference type="ARBA" id="ARBA00022692"/>
    </source>
</evidence>
<dbReference type="AlphaFoldDB" id="A0A7C1G3W0"/>
<dbReference type="EMBL" id="DSJL01000010">
    <property type="protein sequence ID" value="HEF64947.1"/>
    <property type="molecule type" value="Genomic_DNA"/>
</dbReference>
<organism evidence="7">
    <name type="scientific">Thermomicrobium roseum</name>
    <dbReference type="NCBI Taxonomy" id="500"/>
    <lineage>
        <taxon>Bacteria</taxon>
        <taxon>Pseudomonadati</taxon>
        <taxon>Thermomicrobiota</taxon>
        <taxon>Thermomicrobia</taxon>
        <taxon>Thermomicrobiales</taxon>
        <taxon>Thermomicrobiaceae</taxon>
        <taxon>Thermomicrobium</taxon>
    </lineage>
</organism>
<comment type="similarity">
    <text evidence="2">Belongs to the NrfD family.</text>
</comment>
<protein>
    <submittedName>
        <fullName evidence="7">Molybdopterin oxidoreductase</fullName>
    </submittedName>
</protein>
<comment type="caution">
    <text evidence="7">The sequence shown here is derived from an EMBL/GenBank/DDBJ whole genome shotgun (WGS) entry which is preliminary data.</text>
</comment>